<proteinExistence type="predicted"/>
<evidence type="ECO:0000313" key="1">
    <source>
        <dbReference type="EMBL" id="RCH56448.1"/>
    </source>
</evidence>
<dbReference type="Proteomes" id="UP000253209">
    <property type="component" value="Unassembled WGS sequence"/>
</dbReference>
<dbReference type="EMBL" id="QGDC01000001">
    <property type="protein sequence ID" value="RCH56448.1"/>
    <property type="molecule type" value="Genomic_DNA"/>
</dbReference>
<keyword evidence="2" id="KW-1185">Reference proteome</keyword>
<evidence type="ECO:0000313" key="2">
    <source>
        <dbReference type="Proteomes" id="UP000253209"/>
    </source>
</evidence>
<dbReference type="RefSeq" id="WP_114003345.1">
    <property type="nucleotide sequence ID" value="NZ_QGDC01000001.1"/>
</dbReference>
<comment type="caution">
    <text evidence="1">The sequence shown here is derived from an EMBL/GenBank/DDBJ whole genome shotgun (WGS) entry which is preliminary data.</text>
</comment>
<organism evidence="1 2">
    <name type="scientific">Mucilaginibacter hurinus</name>
    <dbReference type="NCBI Taxonomy" id="2201324"/>
    <lineage>
        <taxon>Bacteria</taxon>
        <taxon>Pseudomonadati</taxon>
        <taxon>Bacteroidota</taxon>
        <taxon>Sphingobacteriia</taxon>
        <taxon>Sphingobacteriales</taxon>
        <taxon>Sphingobacteriaceae</taxon>
        <taxon>Mucilaginibacter</taxon>
    </lineage>
</organism>
<accession>A0A367GTD2</accession>
<sequence length="106" mass="12160">MADKTLDYQANVYVYDLNNCAREHGFKEDDVWVLNLASVDEKKALEKKYMPTISVKALPEFLSQLGHAVRDKLIQAKSSFEKQLSDSESPGNDLQYLVAYSPKRFR</sequence>
<protein>
    <submittedName>
        <fullName evidence="1">Uncharacterized protein</fullName>
    </submittedName>
</protein>
<dbReference type="OrthoDB" id="799018at2"/>
<dbReference type="AlphaFoldDB" id="A0A367GTD2"/>
<name>A0A367GTD2_9SPHI</name>
<gene>
    <name evidence="1" type="ORF">DJ568_00895</name>
</gene>
<reference evidence="1 2" key="1">
    <citation type="submission" date="2018-05" db="EMBL/GenBank/DDBJ databases">
        <title>Mucilaginibacter hurinus sp. nov., isolated from briquette warehouse soil.</title>
        <authorList>
            <person name="Choi L."/>
        </authorList>
    </citation>
    <scope>NUCLEOTIDE SEQUENCE [LARGE SCALE GENOMIC DNA]</scope>
    <source>
        <strain evidence="1 2">ZR32</strain>
    </source>
</reference>